<dbReference type="Proteomes" id="UP001054252">
    <property type="component" value="Unassembled WGS sequence"/>
</dbReference>
<evidence type="ECO:0000313" key="2">
    <source>
        <dbReference type="EMBL" id="GKV12677.1"/>
    </source>
</evidence>
<name>A0AAV5JM91_9ROSI</name>
<reference evidence="2 3" key="1">
    <citation type="journal article" date="2021" name="Commun. Biol.">
        <title>The genome of Shorea leprosula (Dipterocarpaceae) highlights the ecological relevance of drought in aseasonal tropical rainforests.</title>
        <authorList>
            <person name="Ng K.K.S."/>
            <person name="Kobayashi M.J."/>
            <person name="Fawcett J.A."/>
            <person name="Hatakeyama M."/>
            <person name="Paape T."/>
            <person name="Ng C.H."/>
            <person name="Ang C.C."/>
            <person name="Tnah L.H."/>
            <person name="Lee C.T."/>
            <person name="Nishiyama T."/>
            <person name="Sese J."/>
            <person name="O'Brien M.J."/>
            <person name="Copetti D."/>
            <person name="Mohd Noor M.I."/>
            <person name="Ong R.C."/>
            <person name="Putra M."/>
            <person name="Sireger I.Z."/>
            <person name="Indrioko S."/>
            <person name="Kosugi Y."/>
            <person name="Izuno A."/>
            <person name="Isagi Y."/>
            <person name="Lee S.L."/>
            <person name="Shimizu K.K."/>
        </authorList>
    </citation>
    <scope>NUCLEOTIDE SEQUENCE [LARGE SCALE GENOMIC DNA]</scope>
    <source>
        <strain evidence="2">214</strain>
    </source>
</reference>
<keyword evidence="3" id="KW-1185">Reference proteome</keyword>
<evidence type="ECO:0000313" key="3">
    <source>
        <dbReference type="Proteomes" id="UP001054252"/>
    </source>
</evidence>
<accession>A0AAV5JM91</accession>
<comment type="caution">
    <text evidence="2">The sequence shown here is derived from an EMBL/GenBank/DDBJ whole genome shotgun (WGS) entry which is preliminary data.</text>
</comment>
<dbReference type="EMBL" id="BPVZ01000037">
    <property type="protein sequence ID" value="GKV12677.1"/>
    <property type="molecule type" value="Genomic_DNA"/>
</dbReference>
<proteinExistence type="predicted"/>
<gene>
    <name evidence="2" type="ORF">SLEP1_g23797</name>
</gene>
<organism evidence="2 3">
    <name type="scientific">Rubroshorea leprosula</name>
    <dbReference type="NCBI Taxonomy" id="152421"/>
    <lineage>
        <taxon>Eukaryota</taxon>
        <taxon>Viridiplantae</taxon>
        <taxon>Streptophyta</taxon>
        <taxon>Embryophyta</taxon>
        <taxon>Tracheophyta</taxon>
        <taxon>Spermatophyta</taxon>
        <taxon>Magnoliopsida</taxon>
        <taxon>eudicotyledons</taxon>
        <taxon>Gunneridae</taxon>
        <taxon>Pentapetalae</taxon>
        <taxon>rosids</taxon>
        <taxon>malvids</taxon>
        <taxon>Malvales</taxon>
        <taxon>Dipterocarpaceae</taxon>
        <taxon>Rubroshorea</taxon>
    </lineage>
</organism>
<evidence type="ECO:0000256" key="1">
    <source>
        <dbReference type="SAM" id="Coils"/>
    </source>
</evidence>
<sequence>MNTLREGMAELNKLKDIVEQRKLKIKRGKIIKEEVKHWLSRVNIINEGLQDVEKSCSAGSRCPLAKASLGKTILGKIGEVEKLIREHGSFSGDIVIDGPSTSGAKKKLKHALDRLNRLNSQKEKVETQKSRHENAGEVVREEVNDWLIEVRSINKVFQILKGASRRVSRCNKLEVNEIVLKKSDAVNILLQRGTFPDGL</sequence>
<dbReference type="AlphaFoldDB" id="A0AAV5JM91"/>
<feature type="coiled-coil region" evidence="1">
    <location>
        <begin position="105"/>
        <end position="135"/>
    </location>
</feature>
<keyword evidence="1" id="KW-0175">Coiled coil</keyword>
<protein>
    <submittedName>
        <fullName evidence="2">Uncharacterized protein</fullName>
    </submittedName>
</protein>